<gene>
    <name evidence="2" type="ORF">GCWU000324_02359</name>
</gene>
<evidence type="ECO:0000313" key="2">
    <source>
        <dbReference type="EMBL" id="EEP68107.1"/>
    </source>
</evidence>
<keyword evidence="3" id="KW-1185">Reference proteome</keyword>
<feature type="region of interest" description="Disordered" evidence="1">
    <location>
        <begin position="19"/>
        <end position="44"/>
    </location>
</feature>
<protein>
    <submittedName>
        <fullName evidence="2">Uncharacterized protein</fullName>
    </submittedName>
</protein>
<name>C4GJY5_9NEIS</name>
<evidence type="ECO:0000256" key="1">
    <source>
        <dbReference type="SAM" id="MobiDB-lite"/>
    </source>
</evidence>
<reference evidence="2" key="1">
    <citation type="submission" date="2009-04" db="EMBL/GenBank/DDBJ databases">
        <authorList>
            <person name="Weinstock G."/>
            <person name="Sodergren E."/>
            <person name="Clifton S."/>
            <person name="Fulton L."/>
            <person name="Fulton B."/>
            <person name="Courtney L."/>
            <person name="Fronick C."/>
            <person name="Harrison M."/>
            <person name="Strong C."/>
            <person name="Farmer C."/>
            <person name="Delahaunty K."/>
            <person name="Markovic C."/>
            <person name="Hall O."/>
            <person name="Minx P."/>
            <person name="Tomlinson C."/>
            <person name="Mitreva M."/>
            <person name="Nelson J."/>
            <person name="Hou S."/>
            <person name="Wollam A."/>
            <person name="Pepin K.H."/>
            <person name="Johnson M."/>
            <person name="Bhonagiri V."/>
            <person name="Nash W.E."/>
            <person name="Warren W."/>
            <person name="Chinwalla A."/>
            <person name="Mardis E.R."/>
            <person name="Wilson R.K."/>
        </authorList>
    </citation>
    <scope>NUCLEOTIDE SEQUENCE [LARGE SCALE GENOMIC DNA]</scope>
    <source>
        <strain evidence="2">ATCC 51147</strain>
    </source>
</reference>
<comment type="caution">
    <text evidence="2">The sequence shown here is derived from an EMBL/GenBank/DDBJ whole genome shotgun (WGS) entry which is preliminary data.</text>
</comment>
<organism evidence="2 3">
    <name type="scientific">Kingella oralis ATCC 51147</name>
    <dbReference type="NCBI Taxonomy" id="629741"/>
    <lineage>
        <taxon>Bacteria</taxon>
        <taxon>Pseudomonadati</taxon>
        <taxon>Pseudomonadota</taxon>
        <taxon>Betaproteobacteria</taxon>
        <taxon>Neisseriales</taxon>
        <taxon>Neisseriaceae</taxon>
        <taxon>Kingella</taxon>
    </lineage>
</organism>
<dbReference type="HOGENOM" id="CLU_2717003_0_0_4"/>
<dbReference type="EMBL" id="ACJW02000003">
    <property type="protein sequence ID" value="EEP68107.1"/>
    <property type="molecule type" value="Genomic_DNA"/>
</dbReference>
<feature type="compositionally biased region" description="Polar residues" evidence="1">
    <location>
        <begin position="22"/>
        <end position="40"/>
    </location>
</feature>
<accession>C4GJY5</accession>
<dbReference type="AlphaFoldDB" id="C4GJY5"/>
<sequence>MASHRHTIDCPLNKRFRLPTIFSKTQPQRQPENQSTQQKPFSPIPTDLAFSGCLYPPATKKHRYACTHNGVS</sequence>
<dbReference type="Proteomes" id="UP000003009">
    <property type="component" value="Unassembled WGS sequence"/>
</dbReference>
<evidence type="ECO:0000313" key="3">
    <source>
        <dbReference type="Proteomes" id="UP000003009"/>
    </source>
</evidence>
<proteinExistence type="predicted"/>